<accession>A0A7W7QV69</accession>
<dbReference type="AlphaFoldDB" id="A0A7W7QV69"/>
<proteinExistence type="predicted"/>
<feature type="region of interest" description="Disordered" evidence="1">
    <location>
        <begin position="18"/>
        <end position="40"/>
    </location>
</feature>
<evidence type="ECO:0000313" key="3">
    <source>
        <dbReference type="Proteomes" id="UP000552644"/>
    </source>
</evidence>
<evidence type="ECO:0000256" key="1">
    <source>
        <dbReference type="SAM" id="MobiDB-lite"/>
    </source>
</evidence>
<dbReference type="RefSeq" id="WP_281401698.1">
    <property type="nucleotide sequence ID" value="NZ_JACHJP010000013.1"/>
</dbReference>
<evidence type="ECO:0000313" key="2">
    <source>
        <dbReference type="EMBL" id="MBB4920361.1"/>
    </source>
</evidence>
<comment type="caution">
    <text evidence="2">The sequence shown here is derived from an EMBL/GenBank/DDBJ whole genome shotgun (WGS) entry which is preliminary data.</text>
</comment>
<sequence>MEHGLLSGDRFLDQRLPVRRATFGREPGEAGPGRTLAEIG</sequence>
<organism evidence="2 3">
    <name type="scientific">Streptosporangium saharense</name>
    <dbReference type="NCBI Taxonomy" id="1706840"/>
    <lineage>
        <taxon>Bacteria</taxon>
        <taxon>Bacillati</taxon>
        <taxon>Actinomycetota</taxon>
        <taxon>Actinomycetes</taxon>
        <taxon>Streptosporangiales</taxon>
        <taxon>Streptosporangiaceae</taxon>
        <taxon>Streptosporangium</taxon>
    </lineage>
</organism>
<reference evidence="2 3" key="1">
    <citation type="submission" date="2020-08" db="EMBL/GenBank/DDBJ databases">
        <title>Genomic Encyclopedia of Type Strains, Phase III (KMG-III): the genomes of soil and plant-associated and newly described type strains.</title>
        <authorList>
            <person name="Whitman W."/>
        </authorList>
    </citation>
    <scope>NUCLEOTIDE SEQUENCE [LARGE SCALE GENOMIC DNA]</scope>
    <source>
        <strain evidence="2 3">CECT 8840</strain>
    </source>
</reference>
<protein>
    <submittedName>
        <fullName evidence="2">Uncharacterized protein</fullName>
    </submittedName>
</protein>
<gene>
    <name evidence="2" type="ORF">FHS44_007510</name>
</gene>
<dbReference type="Proteomes" id="UP000552644">
    <property type="component" value="Unassembled WGS sequence"/>
</dbReference>
<name>A0A7W7QV69_9ACTN</name>
<keyword evidence="3" id="KW-1185">Reference proteome</keyword>
<dbReference type="EMBL" id="JACHJP010000013">
    <property type="protein sequence ID" value="MBB4920361.1"/>
    <property type="molecule type" value="Genomic_DNA"/>
</dbReference>